<dbReference type="GO" id="GO:0005737">
    <property type="term" value="C:cytoplasm"/>
    <property type="evidence" value="ECO:0007669"/>
    <property type="project" value="UniProtKB-SubCell"/>
</dbReference>
<feature type="domain" description="HPr" evidence="6">
    <location>
        <begin position="1"/>
        <end position="89"/>
    </location>
</feature>
<keyword evidence="8" id="KW-1185">Reference proteome</keyword>
<comment type="caution">
    <text evidence="7">The sequence shown here is derived from an EMBL/GenBank/DDBJ whole genome shotgun (WGS) entry which is preliminary data.</text>
</comment>
<protein>
    <recommendedName>
        <fullName evidence="3">Phosphocarrier protein HPr</fullName>
    </recommendedName>
</protein>
<dbReference type="RefSeq" id="WP_184791579.1">
    <property type="nucleotide sequence ID" value="NZ_BONT01000060.1"/>
</dbReference>
<dbReference type="PANTHER" id="PTHR33705:SF2">
    <property type="entry name" value="PHOSPHOCARRIER PROTEIN NPR"/>
    <property type="match status" value="1"/>
</dbReference>
<dbReference type="Proteomes" id="UP000548476">
    <property type="component" value="Unassembled WGS sequence"/>
</dbReference>
<dbReference type="InterPro" id="IPR050399">
    <property type="entry name" value="HPr"/>
</dbReference>
<evidence type="ECO:0000256" key="1">
    <source>
        <dbReference type="ARBA" id="ARBA00003681"/>
    </source>
</evidence>
<dbReference type="PANTHER" id="PTHR33705">
    <property type="entry name" value="PHOSPHOCARRIER PROTEIN HPR"/>
    <property type="match status" value="1"/>
</dbReference>
<dbReference type="EMBL" id="JACHGT010000018">
    <property type="protein sequence ID" value="MBB6038777.1"/>
    <property type="molecule type" value="Genomic_DNA"/>
</dbReference>
<dbReference type="SUPFAM" id="SSF55594">
    <property type="entry name" value="HPr-like"/>
    <property type="match status" value="1"/>
</dbReference>
<organism evidence="7 8">
    <name type="scientific">Phytomonospora endophytica</name>
    <dbReference type="NCBI Taxonomy" id="714109"/>
    <lineage>
        <taxon>Bacteria</taxon>
        <taxon>Bacillati</taxon>
        <taxon>Actinomycetota</taxon>
        <taxon>Actinomycetes</taxon>
        <taxon>Micromonosporales</taxon>
        <taxon>Micromonosporaceae</taxon>
        <taxon>Phytomonospora</taxon>
    </lineage>
</organism>
<evidence type="ECO:0000256" key="3">
    <source>
        <dbReference type="ARBA" id="ARBA00020422"/>
    </source>
</evidence>
<comment type="function">
    <text evidence="1">General (non sugar-specific) component of the phosphoenolpyruvate-dependent sugar phosphotransferase system (sugar PTS). This major carbohydrate active-transport system catalyzes the phosphorylation of incoming sugar substrates concomitantly with their translocation across the cell membrane. The phosphoryl group from phosphoenolpyruvate (PEP) is transferred to the phosphoryl carrier protein HPr by enzyme I. Phospho-HPr then transfers it to the PTS EIIA domain.</text>
</comment>
<dbReference type="Pfam" id="PF00381">
    <property type="entry name" value="PTS-HPr"/>
    <property type="match status" value="1"/>
</dbReference>
<keyword evidence="4" id="KW-0963">Cytoplasm</keyword>
<sequence>MPSRTVAVASASGLHARPAALFVKAAKAQPVAVTIQAGGKAPVPAGSMLHVLALSAGHGAEVTIAAEGEGAEEALDALAALLGTDLDATSGHD</sequence>
<dbReference type="CDD" id="cd00367">
    <property type="entry name" value="PTS-HPr_like"/>
    <property type="match status" value="1"/>
</dbReference>
<dbReference type="InterPro" id="IPR000032">
    <property type="entry name" value="HPr-like"/>
</dbReference>
<dbReference type="InterPro" id="IPR035895">
    <property type="entry name" value="HPr-like_sf"/>
</dbReference>
<dbReference type="AlphaFoldDB" id="A0A841FZH4"/>
<dbReference type="GO" id="GO:0009401">
    <property type="term" value="P:phosphoenolpyruvate-dependent sugar phosphotransferase system"/>
    <property type="evidence" value="ECO:0007669"/>
    <property type="project" value="UniProtKB-KW"/>
</dbReference>
<evidence type="ECO:0000313" key="8">
    <source>
        <dbReference type="Proteomes" id="UP000548476"/>
    </source>
</evidence>
<evidence type="ECO:0000256" key="2">
    <source>
        <dbReference type="ARBA" id="ARBA00004496"/>
    </source>
</evidence>
<accession>A0A841FZH4</accession>
<dbReference type="PROSITE" id="PS51350">
    <property type="entry name" value="PTS_HPR_DOM"/>
    <property type="match status" value="1"/>
</dbReference>
<evidence type="ECO:0000313" key="7">
    <source>
        <dbReference type="EMBL" id="MBB6038777.1"/>
    </source>
</evidence>
<dbReference type="PRINTS" id="PR00107">
    <property type="entry name" value="PHOSPHOCPHPR"/>
</dbReference>
<name>A0A841FZH4_9ACTN</name>
<proteinExistence type="predicted"/>
<evidence type="ECO:0000256" key="4">
    <source>
        <dbReference type="ARBA" id="ARBA00022490"/>
    </source>
</evidence>
<dbReference type="NCBIfam" id="TIGR01003">
    <property type="entry name" value="PTS_HPr_family"/>
    <property type="match status" value="1"/>
</dbReference>
<dbReference type="InterPro" id="IPR001020">
    <property type="entry name" value="PTS_HPr_His_P_site"/>
</dbReference>
<keyword evidence="5" id="KW-0598">Phosphotransferase system</keyword>
<gene>
    <name evidence="7" type="ORF">HNR73_006663</name>
</gene>
<dbReference type="PROSITE" id="PS00369">
    <property type="entry name" value="PTS_HPR_HIS"/>
    <property type="match status" value="1"/>
</dbReference>
<comment type="subcellular location">
    <subcellularLocation>
        <location evidence="2">Cytoplasm</location>
    </subcellularLocation>
</comment>
<dbReference type="Gene3D" id="3.30.1340.10">
    <property type="entry name" value="HPr-like"/>
    <property type="match status" value="1"/>
</dbReference>
<evidence type="ECO:0000256" key="5">
    <source>
        <dbReference type="ARBA" id="ARBA00022683"/>
    </source>
</evidence>
<evidence type="ECO:0000259" key="6">
    <source>
        <dbReference type="PROSITE" id="PS51350"/>
    </source>
</evidence>
<reference evidence="7 8" key="1">
    <citation type="submission" date="2020-08" db="EMBL/GenBank/DDBJ databases">
        <title>Genomic Encyclopedia of Type Strains, Phase IV (KMG-IV): sequencing the most valuable type-strain genomes for metagenomic binning, comparative biology and taxonomic classification.</title>
        <authorList>
            <person name="Goeker M."/>
        </authorList>
    </citation>
    <scope>NUCLEOTIDE SEQUENCE [LARGE SCALE GENOMIC DNA]</scope>
    <source>
        <strain evidence="7 8">YIM 65646</strain>
    </source>
</reference>